<sequence length="31" mass="3368">MEGCGTYKRKRRPEKTVPGLPLPVLTGRGLG</sequence>
<dbReference type="EMBL" id="AP014685">
    <property type="protein sequence ID" value="BAR55523.1"/>
    <property type="molecule type" value="Genomic_DNA"/>
</dbReference>
<accession>A0A0E4BMI6</accession>
<proteinExistence type="predicted"/>
<evidence type="ECO:0000256" key="1">
    <source>
        <dbReference type="SAM" id="MobiDB-lite"/>
    </source>
</evidence>
<protein>
    <submittedName>
        <fullName evidence="2">Uncharacterized protein</fullName>
    </submittedName>
</protein>
<evidence type="ECO:0000313" key="2">
    <source>
        <dbReference type="EMBL" id="BAR55523.1"/>
    </source>
</evidence>
<evidence type="ECO:0000313" key="3">
    <source>
        <dbReference type="Proteomes" id="UP000063308"/>
    </source>
</evidence>
<gene>
    <name evidence="2" type="ORF">NK6_2342</name>
</gene>
<feature type="region of interest" description="Disordered" evidence="1">
    <location>
        <begin position="1"/>
        <end position="31"/>
    </location>
</feature>
<dbReference type="Proteomes" id="UP000063308">
    <property type="component" value="Chromosome"/>
</dbReference>
<dbReference type="AlphaFoldDB" id="A0A0E4BMI6"/>
<organism evidence="2 3">
    <name type="scientific">Bradyrhizobium diazoefficiens</name>
    <dbReference type="NCBI Taxonomy" id="1355477"/>
    <lineage>
        <taxon>Bacteria</taxon>
        <taxon>Pseudomonadati</taxon>
        <taxon>Pseudomonadota</taxon>
        <taxon>Alphaproteobacteria</taxon>
        <taxon>Hyphomicrobiales</taxon>
        <taxon>Nitrobacteraceae</taxon>
        <taxon>Bradyrhizobium</taxon>
    </lineage>
</organism>
<reference evidence="2 3" key="1">
    <citation type="submission" date="2014-11" db="EMBL/GenBank/DDBJ databases">
        <title>Symbiosis island explosion on the genome of extra-slow-growing strains of soybean bradyrhizobia with massive insertion sequences.</title>
        <authorList>
            <person name="Iida T."/>
            <person name="Minamisawa K."/>
        </authorList>
    </citation>
    <scope>NUCLEOTIDE SEQUENCE [LARGE SCALE GENOMIC DNA]</scope>
    <source>
        <strain evidence="2 3">NK6</strain>
    </source>
</reference>
<name>A0A0E4BMI6_9BRAD</name>